<sequence length="87" mass="9735">MRRYSQEFKQQALQLSDEIGTKEAAKNLGISYGTLTDWRKTKNRYKASDGAATAKAIVWMSERDSSNAKSKSSKKPTKSCKAHSLFS</sequence>
<reference evidence="3" key="1">
    <citation type="submission" date="2015-01" db="EMBL/GenBank/DDBJ databases">
        <authorList>
            <person name="Manzoor Shahid"/>
            <person name="Zubair Saima"/>
        </authorList>
    </citation>
    <scope>NUCLEOTIDE SEQUENCE [LARGE SCALE GENOMIC DNA]</scope>
    <source>
        <strain evidence="3">V1</strain>
    </source>
</reference>
<dbReference type="OrthoDB" id="362837at2"/>
<evidence type="ECO:0008006" key="4">
    <source>
        <dbReference type="Google" id="ProtNLM"/>
    </source>
</evidence>
<feature type="region of interest" description="Disordered" evidence="1">
    <location>
        <begin position="62"/>
        <end position="87"/>
    </location>
</feature>
<dbReference type="GO" id="GO:0003677">
    <property type="term" value="F:DNA binding"/>
    <property type="evidence" value="ECO:0007669"/>
    <property type="project" value="InterPro"/>
</dbReference>
<accession>A0A0B7GRU1</accession>
<proteinExistence type="predicted"/>
<dbReference type="SUPFAM" id="SSF46689">
    <property type="entry name" value="Homeodomain-like"/>
    <property type="match status" value="1"/>
</dbReference>
<dbReference type="GO" id="GO:0006313">
    <property type="term" value="P:DNA transposition"/>
    <property type="evidence" value="ECO:0007669"/>
    <property type="project" value="InterPro"/>
</dbReference>
<keyword evidence="3" id="KW-1185">Reference proteome</keyword>
<dbReference type="AlphaFoldDB" id="A0A0B7GRU1"/>
<dbReference type="RefSeq" id="WP_052812486.1">
    <property type="nucleotide sequence ID" value="NZ_CDNC01000009.1"/>
</dbReference>
<dbReference type="Proteomes" id="UP000042527">
    <property type="component" value="Unassembled WGS sequence"/>
</dbReference>
<dbReference type="Pfam" id="PF01527">
    <property type="entry name" value="HTH_Tnp_1"/>
    <property type="match status" value="1"/>
</dbReference>
<dbReference type="InterPro" id="IPR009057">
    <property type="entry name" value="Homeodomain-like_sf"/>
</dbReference>
<organism evidence="2 3">
    <name type="scientific">Treponema phagedenis</name>
    <dbReference type="NCBI Taxonomy" id="162"/>
    <lineage>
        <taxon>Bacteria</taxon>
        <taxon>Pseudomonadati</taxon>
        <taxon>Spirochaetota</taxon>
        <taxon>Spirochaetia</taxon>
        <taxon>Spirochaetales</taxon>
        <taxon>Treponemataceae</taxon>
        <taxon>Treponema</taxon>
    </lineage>
</organism>
<dbReference type="EMBL" id="CDNC01000009">
    <property type="protein sequence ID" value="CEM61329.1"/>
    <property type="molecule type" value="Genomic_DNA"/>
</dbReference>
<feature type="compositionally biased region" description="Basic residues" evidence="1">
    <location>
        <begin position="71"/>
        <end position="81"/>
    </location>
</feature>
<protein>
    <recommendedName>
        <fullName evidence="4">Transposase</fullName>
    </recommendedName>
</protein>
<gene>
    <name evidence="2" type="ORF">TPHV1_170060</name>
</gene>
<name>A0A0B7GRU1_TREPH</name>
<dbReference type="Gene3D" id="1.10.10.60">
    <property type="entry name" value="Homeodomain-like"/>
    <property type="match status" value="1"/>
</dbReference>
<dbReference type="InterPro" id="IPR002514">
    <property type="entry name" value="Transposase_8"/>
</dbReference>
<evidence type="ECO:0000313" key="2">
    <source>
        <dbReference type="EMBL" id="CEM61329.1"/>
    </source>
</evidence>
<dbReference type="GO" id="GO:0004803">
    <property type="term" value="F:transposase activity"/>
    <property type="evidence" value="ECO:0007669"/>
    <property type="project" value="InterPro"/>
</dbReference>
<evidence type="ECO:0000313" key="3">
    <source>
        <dbReference type="Proteomes" id="UP000042527"/>
    </source>
</evidence>
<evidence type="ECO:0000256" key="1">
    <source>
        <dbReference type="SAM" id="MobiDB-lite"/>
    </source>
</evidence>